<dbReference type="AlphaFoldDB" id="A0AAD8NZJ5"/>
<name>A0AAD8NZJ5_TARER</name>
<comment type="caution">
    <text evidence="1">The sequence shown here is derived from an EMBL/GenBank/DDBJ whole genome shotgun (WGS) entry which is preliminary data.</text>
</comment>
<dbReference type="PANTHER" id="PTHR36616:SF4">
    <property type="entry name" value="OS03G0174800 PROTEIN"/>
    <property type="match status" value="1"/>
</dbReference>
<proteinExistence type="predicted"/>
<organism evidence="1 2">
    <name type="scientific">Tagetes erecta</name>
    <name type="common">African marigold</name>
    <dbReference type="NCBI Taxonomy" id="13708"/>
    <lineage>
        <taxon>Eukaryota</taxon>
        <taxon>Viridiplantae</taxon>
        <taxon>Streptophyta</taxon>
        <taxon>Embryophyta</taxon>
        <taxon>Tracheophyta</taxon>
        <taxon>Spermatophyta</taxon>
        <taxon>Magnoliopsida</taxon>
        <taxon>eudicotyledons</taxon>
        <taxon>Gunneridae</taxon>
        <taxon>Pentapetalae</taxon>
        <taxon>asterids</taxon>
        <taxon>campanulids</taxon>
        <taxon>Asterales</taxon>
        <taxon>Asteraceae</taxon>
        <taxon>Asteroideae</taxon>
        <taxon>Heliantheae alliance</taxon>
        <taxon>Tageteae</taxon>
        <taxon>Tagetes</taxon>
    </lineage>
</organism>
<evidence type="ECO:0000313" key="2">
    <source>
        <dbReference type="Proteomes" id="UP001229421"/>
    </source>
</evidence>
<protein>
    <submittedName>
        <fullName evidence="1">Uncharacterized protein</fullName>
    </submittedName>
</protein>
<dbReference type="PANTHER" id="PTHR36616">
    <property type="entry name" value="BNAC07G32700D PROTEIN"/>
    <property type="match status" value="1"/>
</dbReference>
<gene>
    <name evidence="1" type="ORF">QVD17_15292</name>
</gene>
<keyword evidence="2" id="KW-1185">Reference proteome</keyword>
<dbReference type="EMBL" id="JAUHHV010000004">
    <property type="protein sequence ID" value="KAK1426616.1"/>
    <property type="molecule type" value="Genomic_DNA"/>
</dbReference>
<dbReference type="Proteomes" id="UP001229421">
    <property type="component" value="Unassembled WGS sequence"/>
</dbReference>
<accession>A0AAD8NZJ5</accession>
<evidence type="ECO:0000313" key="1">
    <source>
        <dbReference type="EMBL" id="KAK1426616.1"/>
    </source>
</evidence>
<reference evidence="1" key="1">
    <citation type="journal article" date="2023" name="bioRxiv">
        <title>Improved chromosome-level genome assembly for marigold (Tagetes erecta).</title>
        <authorList>
            <person name="Jiang F."/>
            <person name="Yuan L."/>
            <person name="Wang S."/>
            <person name="Wang H."/>
            <person name="Xu D."/>
            <person name="Wang A."/>
            <person name="Fan W."/>
        </authorList>
    </citation>
    <scope>NUCLEOTIDE SEQUENCE</scope>
    <source>
        <strain evidence="1">WSJ</strain>
        <tissue evidence="1">Leaf</tissue>
    </source>
</reference>
<sequence length="68" mass="7831">MVLHLFFTVASSAAPLIPFIPPVRNFTVFVASMEDLWRDSILYTIRMYPSLRYASSRLFDCMLCNSAH</sequence>